<dbReference type="Proteomes" id="UP000000305">
    <property type="component" value="Unassembled WGS sequence"/>
</dbReference>
<gene>
    <name evidence="2" type="ORF">DAPPUDRAFT_243916</name>
</gene>
<dbReference type="KEGG" id="dpx:DAPPUDRAFT_243916"/>
<evidence type="ECO:0000313" key="3">
    <source>
        <dbReference type="Proteomes" id="UP000000305"/>
    </source>
</evidence>
<dbReference type="eggNOG" id="ENOG502TFSH">
    <property type="taxonomic scope" value="Eukaryota"/>
</dbReference>
<dbReference type="EMBL" id="GL732548">
    <property type="protein sequence ID" value="EFX80171.1"/>
    <property type="molecule type" value="Genomic_DNA"/>
</dbReference>
<proteinExistence type="predicted"/>
<protein>
    <submittedName>
        <fullName evidence="2">Uncharacterized protein</fullName>
    </submittedName>
</protein>
<evidence type="ECO:0000256" key="1">
    <source>
        <dbReference type="SAM" id="MobiDB-lite"/>
    </source>
</evidence>
<dbReference type="PhylomeDB" id="E9GJU0"/>
<name>E9GJU0_DAPPU</name>
<dbReference type="PANTHER" id="PTHR33244:SF3">
    <property type="entry name" value="PEPTIDASE A2 DOMAIN-CONTAINING PROTEIN"/>
    <property type="match status" value="1"/>
</dbReference>
<sequence>MSVIYVGFFKLRKDKKIYRAPQHRLTPFAARGAPSEMPWNPPTPTVVDTLSRAPSPRLFTDDVTQDSEDQVHHVLHSVVTSVSTWGRYVEATALDPTLQLLKTVIQTQWPEKRAQCPAAVKPCLLKENPCGRHWQPSVQLRCPAPSVLLQGCNLRGVLPFIDALLAPKVPASFVLQELFRRQQTAAFVQARPVNVRSSALTVGKRGCALIKGKWQLGFVNVVCPEPHSYIVRLSDGRMFRRTRWAINVDNAKRPAAVQRPLQPSRPQFHRALVFVPPPPTQLPDVVQPRGNPAVAVQSAVTGTSRPVTGVNTPFGQSSVFQSSVQQESTPVRSIEAPGRPAREIPASRLTRLFVSRIPVRNTVVWVPPSANNSQHVPVSSLGVTCSGRSYIKPPPPSQLWVPNRVTAPKPISEASTNTCSSVAVRLSWPGEKNRSKSSPESEGKVSSQRNPVVDQILAQLVVPVKFMAPYIA</sequence>
<dbReference type="PANTHER" id="PTHR33244">
    <property type="entry name" value="INTEGRASE CATALYTIC DOMAIN-CONTAINING PROTEIN-RELATED"/>
    <property type="match status" value="1"/>
</dbReference>
<dbReference type="OrthoDB" id="6373546at2759"/>
<reference evidence="2 3" key="1">
    <citation type="journal article" date="2011" name="Science">
        <title>The ecoresponsive genome of Daphnia pulex.</title>
        <authorList>
            <person name="Colbourne J.K."/>
            <person name="Pfrender M.E."/>
            <person name="Gilbert D."/>
            <person name="Thomas W.K."/>
            <person name="Tucker A."/>
            <person name="Oakley T.H."/>
            <person name="Tokishita S."/>
            <person name="Aerts A."/>
            <person name="Arnold G.J."/>
            <person name="Basu M.K."/>
            <person name="Bauer D.J."/>
            <person name="Caceres C.E."/>
            <person name="Carmel L."/>
            <person name="Casola C."/>
            <person name="Choi J.H."/>
            <person name="Detter J.C."/>
            <person name="Dong Q."/>
            <person name="Dusheyko S."/>
            <person name="Eads B.D."/>
            <person name="Frohlich T."/>
            <person name="Geiler-Samerotte K.A."/>
            <person name="Gerlach D."/>
            <person name="Hatcher P."/>
            <person name="Jogdeo S."/>
            <person name="Krijgsveld J."/>
            <person name="Kriventseva E.V."/>
            <person name="Kultz D."/>
            <person name="Laforsch C."/>
            <person name="Lindquist E."/>
            <person name="Lopez J."/>
            <person name="Manak J.R."/>
            <person name="Muller J."/>
            <person name="Pangilinan J."/>
            <person name="Patwardhan R.P."/>
            <person name="Pitluck S."/>
            <person name="Pritham E.J."/>
            <person name="Rechtsteiner A."/>
            <person name="Rho M."/>
            <person name="Rogozin I.B."/>
            <person name="Sakarya O."/>
            <person name="Salamov A."/>
            <person name="Schaack S."/>
            <person name="Shapiro H."/>
            <person name="Shiga Y."/>
            <person name="Skalitzky C."/>
            <person name="Smith Z."/>
            <person name="Souvorov A."/>
            <person name="Sung W."/>
            <person name="Tang Z."/>
            <person name="Tsuchiya D."/>
            <person name="Tu H."/>
            <person name="Vos H."/>
            <person name="Wang M."/>
            <person name="Wolf Y.I."/>
            <person name="Yamagata H."/>
            <person name="Yamada T."/>
            <person name="Ye Y."/>
            <person name="Shaw J.R."/>
            <person name="Andrews J."/>
            <person name="Crease T.J."/>
            <person name="Tang H."/>
            <person name="Lucas S.M."/>
            <person name="Robertson H.M."/>
            <person name="Bork P."/>
            <person name="Koonin E.V."/>
            <person name="Zdobnov E.M."/>
            <person name="Grigoriev I.V."/>
            <person name="Lynch M."/>
            <person name="Boore J.L."/>
        </authorList>
    </citation>
    <scope>NUCLEOTIDE SEQUENCE [LARGE SCALE GENOMIC DNA]</scope>
</reference>
<feature type="compositionally biased region" description="Basic and acidic residues" evidence="1">
    <location>
        <begin position="431"/>
        <end position="443"/>
    </location>
</feature>
<keyword evidence="3" id="KW-1185">Reference proteome</keyword>
<evidence type="ECO:0000313" key="2">
    <source>
        <dbReference type="EMBL" id="EFX80171.1"/>
    </source>
</evidence>
<accession>E9GJU0</accession>
<feature type="region of interest" description="Disordered" evidence="1">
    <location>
        <begin position="427"/>
        <end position="449"/>
    </location>
</feature>
<dbReference type="AlphaFoldDB" id="E9GJU0"/>
<dbReference type="InParanoid" id="E9GJU0"/>
<organism evidence="2 3">
    <name type="scientific">Daphnia pulex</name>
    <name type="common">Water flea</name>
    <dbReference type="NCBI Taxonomy" id="6669"/>
    <lineage>
        <taxon>Eukaryota</taxon>
        <taxon>Metazoa</taxon>
        <taxon>Ecdysozoa</taxon>
        <taxon>Arthropoda</taxon>
        <taxon>Crustacea</taxon>
        <taxon>Branchiopoda</taxon>
        <taxon>Diplostraca</taxon>
        <taxon>Cladocera</taxon>
        <taxon>Anomopoda</taxon>
        <taxon>Daphniidae</taxon>
        <taxon>Daphnia</taxon>
    </lineage>
</organism>
<dbReference type="HOGENOM" id="CLU_579042_0_0_1"/>